<reference evidence="3 4" key="1">
    <citation type="submission" date="2013-05" db="EMBL/GenBank/DDBJ databases">
        <title>Draft genome of the parasitic nematode Anyclostoma ceylanicum.</title>
        <authorList>
            <person name="Mitreva M."/>
        </authorList>
    </citation>
    <scope>NUCLEOTIDE SEQUENCE [LARGE SCALE GENOMIC DNA]</scope>
</reference>
<feature type="region of interest" description="Disordered" evidence="2">
    <location>
        <begin position="71"/>
        <end position="113"/>
    </location>
</feature>
<protein>
    <recommendedName>
        <fullName evidence="5">Collagen triple helix repeat protein</fullName>
    </recommendedName>
</protein>
<keyword evidence="4" id="KW-1185">Reference proteome</keyword>
<evidence type="ECO:0000256" key="1">
    <source>
        <dbReference type="ARBA" id="ARBA00022737"/>
    </source>
</evidence>
<sequence length="191" mass="19324">MSEMTRAFRIPRDYGAPAAEELKKGVLHKCSRHPGKPGNAGLVGVPGFTGHPGAAGDRGVRGPPGDNAIAGEGVKGPRGVPGPQGAKGPLGTAGRPSNVIGAPGVTGPRGGIGKTGKYGPYGERGNAGPPGEPGMPSTYCPSDCGVNTIISGGMSAAEFEPEAPSTGYDQQPSAQPQESFDELSYHNFYKE</sequence>
<dbReference type="PANTHER" id="PTHR24637">
    <property type="entry name" value="COLLAGEN"/>
    <property type="match status" value="1"/>
</dbReference>
<evidence type="ECO:0000313" key="4">
    <source>
        <dbReference type="Proteomes" id="UP000054495"/>
    </source>
</evidence>
<feature type="region of interest" description="Disordered" evidence="2">
    <location>
        <begin position="153"/>
        <end position="191"/>
    </location>
</feature>
<evidence type="ECO:0000256" key="2">
    <source>
        <dbReference type="SAM" id="MobiDB-lite"/>
    </source>
</evidence>
<keyword evidence="1" id="KW-0677">Repeat</keyword>
<dbReference type="Proteomes" id="UP000054495">
    <property type="component" value="Unassembled WGS sequence"/>
</dbReference>
<accession>A0A0D6LU80</accession>
<name>A0A0D6LU80_9BILA</name>
<dbReference type="EMBL" id="KE124930">
    <property type="protein sequence ID" value="EPB74753.1"/>
    <property type="molecule type" value="Genomic_DNA"/>
</dbReference>
<dbReference type="PANTHER" id="PTHR24637:SF334">
    <property type="entry name" value="NEMATODE CUTICLE COLLAGEN N-TERMINAL DOMAIN-CONTAINING PROTEIN"/>
    <property type="match status" value="1"/>
</dbReference>
<dbReference type="AlphaFoldDB" id="A0A0D6LU80"/>
<evidence type="ECO:0008006" key="5">
    <source>
        <dbReference type="Google" id="ProtNLM"/>
    </source>
</evidence>
<gene>
    <name evidence="3" type="ORF">ANCCEY_06178</name>
</gene>
<feature type="compositionally biased region" description="Polar residues" evidence="2">
    <location>
        <begin position="167"/>
        <end position="178"/>
    </location>
</feature>
<evidence type="ECO:0000313" key="3">
    <source>
        <dbReference type="EMBL" id="EPB74753.1"/>
    </source>
</evidence>
<proteinExistence type="predicted"/>
<organism evidence="3 4">
    <name type="scientific">Ancylostoma ceylanicum</name>
    <dbReference type="NCBI Taxonomy" id="53326"/>
    <lineage>
        <taxon>Eukaryota</taxon>
        <taxon>Metazoa</taxon>
        <taxon>Ecdysozoa</taxon>
        <taxon>Nematoda</taxon>
        <taxon>Chromadorea</taxon>
        <taxon>Rhabditida</taxon>
        <taxon>Rhabditina</taxon>
        <taxon>Rhabditomorpha</taxon>
        <taxon>Strongyloidea</taxon>
        <taxon>Ancylostomatidae</taxon>
        <taxon>Ancylostomatinae</taxon>
        <taxon>Ancylostoma</taxon>
    </lineage>
</organism>